<dbReference type="Pfam" id="PF03704">
    <property type="entry name" value="BTAD"/>
    <property type="match status" value="1"/>
</dbReference>
<name>A0A8J3LDZ4_9ACTN</name>
<dbReference type="PROSITE" id="PS51755">
    <property type="entry name" value="OMPR_PHOB"/>
    <property type="match status" value="1"/>
</dbReference>
<gene>
    <name evidence="8" type="primary">afsR</name>
    <name evidence="8" type="ORF">Cme02nite_48450</name>
</gene>
<evidence type="ECO:0000256" key="4">
    <source>
        <dbReference type="ARBA" id="ARBA00023163"/>
    </source>
</evidence>
<dbReference type="PANTHER" id="PTHR35807">
    <property type="entry name" value="TRANSCRIPTIONAL REGULATOR REDD-RELATED"/>
    <property type="match status" value="1"/>
</dbReference>
<feature type="domain" description="OmpR/PhoB-type" evidence="7">
    <location>
        <begin position="1"/>
        <end position="95"/>
    </location>
</feature>
<evidence type="ECO:0000313" key="9">
    <source>
        <dbReference type="Proteomes" id="UP000660339"/>
    </source>
</evidence>
<keyword evidence="2" id="KW-0805">Transcription regulation</keyword>
<feature type="DNA-binding region" description="OmpR/PhoB-type" evidence="5">
    <location>
        <begin position="1"/>
        <end position="95"/>
    </location>
</feature>
<dbReference type="GO" id="GO:0043531">
    <property type="term" value="F:ADP binding"/>
    <property type="evidence" value="ECO:0007669"/>
    <property type="project" value="InterPro"/>
</dbReference>
<dbReference type="InterPro" id="IPR005158">
    <property type="entry name" value="BTAD"/>
</dbReference>
<dbReference type="SMART" id="SM01043">
    <property type="entry name" value="BTAD"/>
    <property type="match status" value="1"/>
</dbReference>
<dbReference type="GO" id="GO:0003677">
    <property type="term" value="F:DNA binding"/>
    <property type="evidence" value="ECO:0007669"/>
    <property type="project" value="UniProtKB-UniRule"/>
</dbReference>
<accession>A0A8J3LDZ4</accession>
<reference evidence="8" key="1">
    <citation type="submission" date="2021-01" db="EMBL/GenBank/DDBJ databases">
        <title>Whole genome shotgun sequence of Catellatospora methionotrophica NBRC 14553.</title>
        <authorList>
            <person name="Komaki H."/>
            <person name="Tamura T."/>
        </authorList>
    </citation>
    <scope>NUCLEOTIDE SEQUENCE</scope>
    <source>
        <strain evidence="8">NBRC 14553</strain>
    </source>
</reference>
<evidence type="ECO:0000259" key="7">
    <source>
        <dbReference type="PROSITE" id="PS51755"/>
    </source>
</evidence>
<dbReference type="GO" id="GO:0006355">
    <property type="term" value="P:regulation of DNA-templated transcription"/>
    <property type="evidence" value="ECO:0007669"/>
    <property type="project" value="InterPro"/>
</dbReference>
<comment type="similarity">
    <text evidence="1">Belongs to the AfsR/DnrI/RedD regulatory family.</text>
</comment>
<feature type="region of interest" description="Disordered" evidence="6">
    <location>
        <begin position="252"/>
        <end position="281"/>
    </location>
</feature>
<keyword evidence="4" id="KW-0804">Transcription</keyword>
<protein>
    <submittedName>
        <fullName evidence="8">Regulatory protein AfsR</fullName>
    </submittedName>
</protein>
<proteinExistence type="inferred from homology"/>
<keyword evidence="3 5" id="KW-0238">DNA-binding</keyword>
<dbReference type="Gene3D" id="1.25.40.10">
    <property type="entry name" value="Tetratricopeptide repeat domain"/>
    <property type="match status" value="2"/>
</dbReference>
<dbReference type="InterPro" id="IPR036388">
    <property type="entry name" value="WH-like_DNA-bd_sf"/>
</dbReference>
<dbReference type="Pfam" id="PF13424">
    <property type="entry name" value="TPR_12"/>
    <property type="match status" value="1"/>
</dbReference>
<dbReference type="InterPro" id="IPR027417">
    <property type="entry name" value="P-loop_NTPase"/>
</dbReference>
<dbReference type="GO" id="GO:0000160">
    <property type="term" value="P:phosphorelay signal transduction system"/>
    <property type="evidence" value="ECO:0007669"/>
    <property type="project" value="InterPro"/>
</dbReference>
<dbReference type="Gene3D" id="1.10.10.10">
    <property type="entry name" value="Winged helix-like DNA-binding domain superfamily/Winged helix DNA-binding domain"/>
    <property type="match status" value="1"/>
</dbReference>
<dbReference type="InterPro" id="IPR019734">
    <property type="entry name" value="TPR_rpt"/>
</dbReference>
<evidence type="ECO:0000256" key="6">
    <source>
        <dbReference type="SAM" id="MobiDB-lite"/>
    </source>
</evidence>
<comment type="caution">
    <text evidence="8">The sequence shown here is derived from an EMBL/GenBank/DDBJ whole genome shotgun (WGS) entry which is preliminary data.</text>
</comment>
<evidence type="ECO:0000256" key="2">
    <source>
        <dbReference type="ARBA" id="ARBA00023015"/>
    </source>
</evidence>
<dbReference type="PANTHER" id="PTHR35807:SF1">
    <property type="entry name" value="TRANSCRIPTIONAL REGULATOR REDD"/>
    <property type="match status" value="1"/>
</dbReference>
<dbReference type="Gene3D" id="3.40.50.300">
    <property type="entry name" value="P-loop containing nucleotide triphosphate hydrolases"/>
    <property type="match status" value="1"/>
</dbReference>
<dbReference type="SUPFAM" id="SSF48452">
    <property type="entry name" value="TPR-like"/>
    <property type="match status" value="2"/>
</dbReference>
<evidence type="ECO:0000256" key="5">
    <source>
        <dbReference type="PROSITE-ProRule" id="PRU01091"/>
    </source>
</evidence>
<organism evidence="8 9">
    <name type="scientific">Catellatospora methionotrophica</name>
    <dbReference type="NCBI Taxonomy" id="121620"/>
    <lineage>
        <taxon>Bacteria</taxon>
        <taxon>Bacillati</taxon>
        <taxon>Actinomycetota</taxon>
        <taxon>Actinomycetes</taxon>
        <taxon>Micromonosporales</taxon>
        <taxon>Micromonosporaceae</taxon>
        <taxon>Catellatospora</taxon>
    </lineage>
</organism>
<dbReference type="SMART" id="SM00862">
    <property type="entry name" value="Trans_reg_C"/>
    <property type="match status" value="1"/>
</dbReference>
<evidence type="ECO:0000256" key="1">
    <source>
        <dbReference type="ARBA" id="ARBA00005820"/>
    </source>
</evidence>
<dbReference type="InterPro" id="IPR016032">
    <property type="entry name" value="Sig_transdc_resp-reg_C-effctor"/>
</dbReference>
<dbReference type="SMART" id="SM00028">
    <property type="entry name" value="TPR"/>
    <property type="match status" value="4"/>
</dbReference>
<dbReference type="Pfam" id="PF00931">
    <property type="entry name" value="NB-ARC"/>
    <property type="match status" value="1"/>
</dbReference>
<evidence type="ECO:0000256" key="3">
    <source>
        <dbReference type="ARBA" id="ARBA00023125"/>
    </source>
</evidence>
<dbReference type="SUPFAM" id="SSF46894">
    <property type="entry name" value="C-terminal effector domain of the bipartite response regulators"/>
    <property type="match status" value="1"/>
</dbReference>
<dbReference type="Proteomes" id="UP000660339">
    <property type="component" value="Unassembled WGS sequence"/>
</dbReference>
<keyword evidence="9" id="KW-1185">Reference proteome</keyword>
<dbReference type="InterPro" id="IPR001867">
    <property type="entry name" value="OmpR/PhoB-type_DNA-bd"/>
</dbReference>
<dbReference type="CDD" id="cd15831">
    <property type="entry name" value="BTAD"/>
    <property type="match status" value="1"/>
</dbReference>
<dbReference type="SUPFAM" id="SSF52540">
    <property type="entry name" value="P-loop containing nucleoside triphosphate hydrolases"/>
    <property type="match status" value="1"/>
</dbReference>
<dbReference type="InterPro" id="IPR002182">
    <property type="entry name" value="NB-ARC"/>
</dbReference>
<dbReference type="InterPro" id="IPR051677">
    <property type="entry name" value="AfsR-DnrI-RedD_regulator"/>
</dbReference>
<dbReference type="InterPro" id="IPR011990">
    <property type="entry name" value="TPR-like_helical_dom_sf"/>
</dbReference>
<dbReference type="EMBL" id="BONJ01000028">
    <property type="protein sequence ID" value="GIG16513.1"/>
    <property type="molecule type" value="Genomic_DNA"/>
</dbReference>
<dbReference type="AlphaFoldDB" id="A0A8J3LDZ4"/>
<sequence length="996" mass="104827">MDLRFRILGPVQVQAGGTTLNLGSSKQRTLLAALLLEPNTVVPLDRLIAALWEGPPPASAVANLRTYASRLRTALGQATGASPVLGRTTGYLVEADPDTVDACVFDQAVDAGHKAAADGDAALAAGHFGRALALWTGPAAQDVPRFPQGLGVALEALDEQRLSTVEAWLDVRLRQGEGAPVVAELRRLAAAHPLRERLWALLVSGLYAVGDTAGALAAYGSARQVLADELGVDPGPELARVHRAVLHREPVLGDRTGEAAADPGRRSSPGPAEPVSVDDGIPRDLPRDVVALVGREAALAELLAAVRAEPGSAVVAVHGSGGVGKSALVVHAAHRLAGEFPAGQLYLDLHGATVGLPPAEPAEILGRLLRALGVPGGQVPSGLHEVAGRCRTLLAGRRLMLVLDNAVDEAQLRTVLSAIGGCAVVITSRRHLAALDGVHHVRLGPLAEQPAMELLNTVVGTGRAAAEPHRLRQLVRLCDHLPLALRIVGARLVARPDWTPATLADQLADERRRLDTLAFSDLAVRSSLEVSVGELSRTADGPGRQASRLLLLLGVLRLPSITASLAAAVLDLLPADADEALGRLLQASLLEPDESGRHRMHDLVRLYAAELAADAVAPADRERALERALAWYLDSSLHARQLIRPMPVNDDERVGHAPAVRPVELADAAAALVWWAHERHSILALARQAAEYGPAATCYLPRLMAAMYQYLATHAYWDELAELAELSLGPTIEAGDRRAEAASRVALAVVHSERGRPGQALTHLYEVLSIRRDGGDEHGMAGCLSHLGIAHLRAGEPQRALAALERSAALHARLGMAVGEGIARNESAEVLCHLGRYGEAAQQLRLALALRRDAGDLIGQAISGYGLGKVSALVGRHEQAVAELTGALDRCRDAGVRTYLGRVLLWRAEALRSLGRTAEAIDDAAAAERACAELRDSWAQGVAALMRGRLSEDVGEPVAAAGHTERGRALLAGVPARPGDDLNLLCGGAVTGSLRC</sequence>
<dbReference type="PRINTS" id="PR00364">
    <property type="entry name" value="DISEASERSIST"/>
</dbReference>
<evidence type="ECO:0000313" key="8">
    <source>
        <dbReference type="EMBL" id="GIG16513.1"/>
    </source>
</evidence>